<feature type="transmembrane region" description="Helical" evidence="6">
    <location>
        <begin position="135"/>
        <end position="155"/>
    </location>
</feature>
<evidence type="ECO:0000256" key="2">
    <source>
        <dbReference type="ARBA" id="ARBA00022692"/>
    </source>
</evidence>
<feature type="region of interest" description="Disordered" evidence="5">
    <location>
        <begin position="382"/>
        <end position="405"/>
    </location>
</feature>
<evidence type="ECO:0000313" key="7">
    <source>
        <dbReference type="EMBL" id="KAJ4332661.1"/>
    </source>
</evidence>
<feature type="transmembrane region" description="Helical" evidence="6">
    <location>
        <begin position="195"/>
        <end position="218"/>
    </location>
</feature>
<comment type="caution">
    <text evidence="7">The sequence shown here is derived from an EMBL/GenBank/DDBJ whole genome shotgun (WGS) entry which is preliminary data.</text>
</comment>
<keyword evidence="3 6" id="KW-1133">Transmembrane helix</keyword>
<dbReference type="Gene3D" id="1.50.10.150">
    <property type="entry name" value="Voltage-dependent anion channel"/>
    <property type="match status" value="1"/>
</dbReference>
<feature type="transmembrane region" description="Helical" evidence="6">
    <location>
        <begin position="59"/>
        <end position="81"/>
    </location>
</feature>
<feature type="transmembrane region" description="Helical" evidence="6">
    <location>
        <begin position="238"/>
        <end position="258"/>
    </location>
</feature>
<dbReference type="Proteomes" id="UP001140562">
    <property type="component" value="Unassembled WGS sequence"/>
</dbReference>
<feature type="transmembrane region" description="Helical" evidence="6">
    <location>
        <begin position="348"/>
        <end position="368"/>
    </location>
</feature>
<sequence length="405" mass="44825">MSEHTPLLGRSRNGNSKNGIPWSQRLHHFTWANFEVTMSTGALATLIGQQPYKFPGNDAIGWFFMILNFILFIAFTGLIAYRFTAVRGSLAKSLHHPHESFFFGAYFVSLALHLYCLDLYFVPLCGDWLLKAIEALYWTYAGICMLFTVFQYHIIFDRVQLPVTHALPAWILPVYPFLMLGVVGSAILKNQPASAGLPIFIGSLAFQGLGFTVAYFFLTIYVTRLVNSNLPEPPKRPAMYVAVGPAAYTVNTFVALGMQAPKHIPTGFLGIDSIPIGDVFKAMAVAIGVFMWLVSFFFSALATVSVLISAKDSHFTLNYWGFVFPNVGLVIGLLQLGEALDLPSVQKICTAATAVLTLLWIFCAVMHVRALGRREVLWPGQDEDMEDLDGNPEDLDGGDESDDNE</sequence>
<organism evidence="7 8">
    <name type="scientific">Didymella glomerata</name>
    <dbReference type="NCBI Taxonomy" id="749621"/>
    <lineage>
        <taxon>Eukaryota</taxon>
        <taxon>Fungi</taxon>
        <taxon>Dikarya</taxon>
        <taxon>Ascomycota</taxon>
        <taxon>Pezizomycotina</taxon>
        <taxon>Dothideomycetes</taxon>
        <taxon>Pleosporomycetidae</taxon>
        <taxon>Pleosporales</taxon>
        <taxon>Pleosporineae</taxon>
        <taxon>Didymellaceae</taxon>
        <taxon>Didymella</taxon>
    </lineage>
</organism>
<evidence type="ECO:0000256" key="5">
    <source>
        <dbReference type="SAM" id="MobiDB-lite"/>
    </source>
</evidence>
<dbReference type="AlphaFoldDB" id="A0A9W8WTF3"/>
<dbReference type="GO" id="GO:0015140">
    <property type="term" value="F:malate transmembrane transporter activity"/>
    <property type="evidence" value="ECO:0007669"/>
    <property type="project" value="InterPro"/>
</dbReference>
<comment type="subcellular location">
    <subcellularLocation>
        <location evidence="1">Membrane</location>
        <topology evidence="1">Multi-pass membrane protein</topology>
    </subcellularLocation>
</comment>
<evidence type="ECO:0000256" key="3">
    <source>
        <dbReference type="ARBA" id="ARBA00022989"/>
    </source>
</evidence>
<dbReference type="InterPro" id="IPR004695">
    <property type="entry name" value="SLAC1/Mae1/Ssu1/TehA"/>
</dbReference>
<protein>
    <recommendedName>
        <fullName evidence="9">Malic acid transport protein</fullName>
    </recommendedName>
</protein>
<proteinExistence type="predicted"/>
<name>A0A9W8WTF3_9PLEO</name>
<dbReference type="OrthoDB" id="2901184at2759"/>
<dbReference type="GO" id="GO:0016020">
    <property type="term" value="C:membrane"/>
    <property type="evidence" value="ECO:0007669"/>
    <property type="project" value="UniProtKB-SubCell"/>
</dbReference>
<dbReference type="InterPro" id="IPR030185">
    <property type="entry name" value="Mae1"/>
</dbReference>
<feature type="transmembrane region" description="Helical" evidence="6">
    <location>
        <begin position="279"/>
        <end position="307"/>
    </location>
</feature>
<evidence type="ECO:0008006" key="9">
    <source>
        <dbReference type="Google" id="ProtNLM"/>
    </source>
</evidence>
<evidence type="ECO:0000256" key="1">
    <source>
        <dbReference type="ARBA" id="ARBA00004141"/>
    </source>
</evidence>
<evidence type="ECO:0000256" key="6">
    <source>
        <dbReference type="SAM" id="Phobius"/>
    </source>
</evidence>
<dbReference type="EMBL" id="JAPEUV010000112">
    <property type="protein sequence ID" value="KAJ4332661.1"/>
    <property type="molecule type" value="Genomic_DNA"/>
</dbReference>
<accession>A0A9W8WTF3</accession>
<evidence type="ECO:0000256" key="4">
    <source>
        <dbReference type="ARBA" id="ARBA00023136"/>
    </source>
</evidence>
<dbReference type="PANTHER" id="PTHR31162:SF0">
    <property type="entry name" value="MALIC ACID TRANSPORT PROTEIN"/>
    <property type="match status" value="1"/>
</dbReference>
<keyword evidence="8" id="KW-1185">Reference proteome</keyword>
<dbReference type="Pfam" id="PF03595">
    <property type="entry name" value="SLAC1"/>
    <property type="match status" value="1"/>
</dbReference>
<reference evidence="7" key="1">
    <citation type="submission" date="2022-10" db="EMBL/GenBank/DDBJ databases">
        <title>Tapping the CABI collections for fungal endophytes: first genome assemblies for Collariella, Neodidymelliopsis, Ascochyta clinopodiicola, Didymella pomorum, Didymosphaeria variabile, Neocosmospora piperis and Neocucurbitaria cava.</title>
        <authorList>
            <person name="Hill R."/>
        </authorList>
    </citation>
    <scope>NUCLEOTIDE SEQUENCE</scope>
    <source>
        <strain evidence="7">IMI 360193</strain>
    </source>
</reference>
<feature type="transmembrane region" description="Helical" evidence="6">
    <location>
        <begin position="167"/>
        <end position="188"/>
    </location>
</feature>
<gene>
    <name evidence="7" type="ORF">N0V87_008221</name>
</gene>
<keyword evidence="4 6" id="KW-0472">Membrane</keyword>
<feature type="transmembrane region" description="Helical" evidence="6">
    <location>
        <begin position="319"/>
        <end position="336"/>
    </location>
</feature>
<dbReference type="PANTHER" id="PTHR31162">
    <property type="entry name" value="MALIC ACID TRANSPORT PROTEIN-RELATED"/>
    <property type="match status" value="1"/>
</dbReference>
<dbReference type="InterPro" id="IPR038665">
    <property type="entry name" value="Voltage-dep_anion_channel_sf"/>
</dbReference>
<dbReference type="CDD" id="cd09317">
    <property type="entry name" value="TDT_Mae1_like"/>
    <property type="match status" value="1"/>
</dbReference>
<keyword evidence="2 6" id="KW-0812">Transmembrane</keyword>
<evidence type="ECO:0000313" key="8">
    <source>
        <dbReference type="Proteomes" id="UP001140562"/>
    </source>
</evidence>
<feature type="transmembrane region" description="Helical" evidence="6">
    <location>
        <begin position="101"/>
        <end position="123"/>
    </location>
</feature>